<gene>
    <name evidence="2" type="ORF">SAMN05421508_10982</name>
</gene>
<feature type="signal peptide" evidence="1">
    <location>
        <begin position="1"/>
        <end position="28"/>
    </location>
</feature>
<proteinExistence type="predicted"/>
<name>A0A286GVP3_9PROT</name>
<evidence type="ECO:0000313" key="2">
    <source>
        <dbReference type="EMBL" id="SOD99598.1"/>
    </source>
</evidence>
<evidence type="ECO:0000313" key="3">
    <source>
        <dbReference type="Proteomes" id="UP000219621"/>
    </source>
</evidence>
<dbReference type="Proteomes" id="UP000219621">
    <property type="component" value="Unassembled WGS sequence"/>
</dbReference>
<reference evidence="3" key="1">
    <citation type="submission" date="2017-09" db="EMBL/GenBank/DDBJ databases">
        <authorList>
            <person name="Varghese N."/>
            <person name="Submissions S."/>
        </authorList>
    </citation>
    <scope>NUCLEOTIDE SEQUENCE [LARGE SCALE GENOMIC DNA]</scope>
    <source>
        <strain evidence="3">USBA 140</strain>
    </source>
</reference>
<accession>A0A286GVP3</accession>
<feature type="chain" id="PRO_5011973292" evidence="1">
    <location>
        <begin position="29"/>
        <end position="243"/>
    </location>
</feature>
<keyword evidence="3" id="KW-1185">Reference proteome</keyword>
<dbReference type="EMBL" id="OCNJ01000009">
    <property type="protein sequence ID" value="SOD99598.1"/>
    <property type="molecule type" value="Genomic_DNA"/>
</dbReference>
<dbReference type="InterPro" id="IPR036709">
    <property type="entry name" value="Autotransporte_beta_dom_sf"/>
</dbReference>
<sequence length="243" mass="26330">MPRITDRRPLAAAAVLAGLAAATAPASAADMHEPLFGAVEIERLEYQASDQADTIVWEAQARYGGDTHKVAVKTTGEYDRDASAFEKAEGQLLYQRMVSDFFDLQVGVRHDLEPDPERTHAVLGITGLAPHWVEVDAALFLSETGDASARLDLEYDLLLTQNLVLQPAVEVNVAFSDDTAAGVYAGVTGVEAGLRLRYELTREVAPYVGVAWERAFGKTADHIRAHGEDPERVALVGGLRISF</sequence>
<dbReference type="Gene3D" id="2.40.128.130">
    <property type="entry name" value="Autotransporter beta-domain"/>
    <property type="match status" value="1"/>
</dbReference>
<dbReference type="Pfam" id="PF05275">
    <property type="entry name" value="CopB"/>
    <property type="match status" value="1"/>
</dbReference>
<dbReference type="InterPro" id="IPR007939">
    <property type="entry name" value="Cu-R_B_prcur"/>
</dbReference>
<dbReference type="RefSeq" id="WP_097280747.1">
    <property type="nucleotide sequence ID" value="NZ_OCNJ01000009.1"/>
</dbReference>
<organism evidence="2 3">
    <name type="scientific">Caenispirillum bisanense</name>
    <dbReference type="NCBI Taxonomy" id="414052"/>
    <lineage>
        <taxon>Bacteria</taxon>
        <taxon>Pseudomonadati</taxon>
        <taxon>Pseudomonadota</taxon>
        <taxon>Alphaproteobacteria</taxon>
        <taxon>Rhodospirillales</taxon>
        <taxon>Novispirillaceae</taxon>
        <taxon>Caenispirillum</taxon>
    </lineage>
</organism>
<dbReference type="GO" id="GO:0009279">
    <property type="term" value="C:cell outer membrane"/>
    <property type="evidence" value="ECO:0007669"/>
    <property type="project" value="InterPro"/>
</dbReference>
<dbReference type="GO" id="GO:0006878">
    <property type="term" value="P:intracellular copper ion homeostasis"/>
    <property type="evidence" value="ECO:0007669"/>
    <property type="project" value="InterPro"/>
</dbReference>
<dbReference type="AlphaFoldDB" id="A0A286GVP3"/>
<dbReference type="GO" id="GO:0005507">
    <property type="term" value="F:copper ion binding"/>
    <property type="evidence" value="ECO:0007669"/>
    <property type="project" value="InterPro"/>
</dbReference>
<keyword evidence="1" id="KW-0732">Signal</keyword>
<protein>
    <submittedName>
        <fullName evidence="2">Copper resistance protein B</fullName>
    </submittedName>
</protein>
<dbReference type="SUPFAM" id="SSF103515">
    <property type="entry name" value="Autotransporter"/>
    <property type="match status" value="1"/>
</dbReference>
<evidence type="ECO:0000256" key="1">
    <source>
        <dbReference type="SAM" id="SignalP"/>
    </source>
</evidence>
<dbReference type="OrthoDB" id="9778934at2"/>